<sequence length="144" mass="16354">MYVEEDLLIVNEVGVSSQLAGRKQTSARPVFSDPERVYCKVADPSQESLRRGEGSGGYSYANAVKDRVVRNSNAARRKSTKIEEFYCRFLPGDIRIPDHAVPNCVRKQISTRAVTSTESFLTGIRYSTIDPFRANYQRSKRHYN</sequence>
<dbReference type="CTD" id="20204937"/>
<evidence type="ECO:0000313" key="3">
    <source>
        <dbReference type="Proteomes" id="UP000015101"/>
    </source>
</evidence>
<keyword evidence="3" id="KW-1185">Reference proteome</keyword>
<protein>
    <submittedName>
        <fullName evidence="1 2">Uncharacterized protein</fullName>
    </submittedName>
</protein>
<organism evidence="2 3">
    <name type="scientific">Helobdella robusta</name>
    <name type="common">Californian leech</name>
    <dbReference type="NCBI Taxonomy" id="6412"/>
    <lineage>
        <taxon>Eukaryota</taxon>
        <taxon>Metazoa</taxon>
        <taxon>Spiralia</taxon>
        <taxon>Lophotrochozoa</taxon>
        <taxon>Annelida</taxon>
        <taxon>Clitellata</taxon>
        <taxon>Hirudinea</taxon>
        <taxon>Rhynchobdellida</taxon>
        <taxon>Glossiphoniidae</taxon>
        <taxon>Helobdella</taxon>
    </lineage>
</organism>
<evidence type="ECO:0000313" key="2">
    <source>
        <dbReference type="EnsemblMetazoa" id="HelroP174300"/>
    </source>
</evidence>
<name>T1F7Y8_HELRO</name>
<dbReference type="AlphaFoldDB" id="T1F7Y8"/>
<dbReference type="InParanoid" id="T1F7Y8"/>
<dbReference type="EMBL" id="AMQM01004876">
    <property type="status" value="NOT_ANNOTATED_CDS"/>
    <property type="molecule type" value="Genomic_DNA"/>
</dbReference>
<reference evidence="1 3" key="2">
    <citation type="journal article" date="2013" name="Nature">
        <title>Insights into bilaterian evolution from three spiralian genomes.</title>
        <authorList>
            <person name="Simakov O."/>
            <person name="Marletaz F."/>
            <person name="Cho S.J."/>
            <person name="Edsinger-Gonzales E."/>
            <person name="Havlak P."/>
            <person name="Hellsten U."/>
            <person name="Kuo D.H."/>
            <person name="Larsson T."/>
            <person name="Lv J."/>
            <person name="Arendt D."/>
            <person name="Savage R."/>
            <person name="Osoegawa K."/>
            <person name="de Jong P."/>
            <person name="Grimwood J."/>
            <person name="Chapman J.A."/>
            <person name="Shapiro H."/>
            <person name="Aerts A."/>
            <person name="Otillar R.P."/>
            <person name="Terry A.Y."/>
            <person name="Boore J.L."/>
            <person name="Grigoriev I.V."/>
            <person name="Lindberg D.R."/>
            <person name="Seaver E.C."/>
            <person name="Weisblat D.A."/>
            <person name="Putnam N.H."/>
            <person name="Rokhsar D.S."/>
        </authorList>
    </citation>
    <scope>NUCLEOTIDE SEQUENCE</scope>
</reference>
<dbReference type="PANTHER" id="PTHR19963:SF30">
    <property type="entry name" value="ENDONUCLEASE_EXONUCLEASE_PHOSPHATASE DOMAIN-CONTAINING PROTEIN"/>
    <property type="match status" value="1"/>
</dbReference>
<dbReference type="HOGENOM" id="CLU_1798539_0_0_1"/>
<dbReference type="RefSeq" id="XP_009019077.1">
    <property type="nucleotide sequence ID" value="XM_009020829.1"/>
</dbReference>
<dbReference type="EnsemblMetazoa" id="HelroT174300">
    <property type="protein sequence ID" value="HelroP174300"/>
    <property type="gene ID" value="HelroG174300"/>
</dbReference>
<dbReference type="Proteomes" id="UP000015101">
    <property type="component" value="Unassembled WGS sequence"/>
</dbReference>
<evidence type="ECO:0000313" key="1">
    <source>
        <dbReference type="EMBL" id="ESO02863.1"/>
    </source>
</evidence>
<dbReference type="PANTHER" id="PTHR19963">
    <property type="entry name" value="CCHC-TYPE DOMAIN-CONTAINING PROTEIN"/>
    <property type="match status" value="1"/>
</dbReference>
<proteinExistence type="predicted"/>
<gene>
    <name evidence="2" type="primary">20204937</name>
    <name evidence="1" type="ORF">HELRODRAFT_174300</name>
</gene>
<dbReference type="EMBL" id="KB096716">
    <property type="protein sequence ID" value="ESO02863.1"/>
    <property type="molecule type" value="Genomic_DNA"/>
</dbReference>
<dbReference type="KEGG" id="hro:HELRODRAFT_174300"/>
<reference evidence="3" key="1">
    <citation type="submission" date="2012-12" db="EMBL/GenBank/DDBJ databases">
        <authorList>
            <person name="Hellsten U."/>
            <person name="Grimwood J."/>
            <person name="Chapman J.A."/>
            <person name="Shapiro H."/>
            <person name="Aerts A."/>
            <person name="Otillar R.P."/>
            <person name="Terry A.Y."/>
            <person name="Boore J.L."/>
            <person name="Simakov O."/>
            <person name="Marletaz F."/>
            <person name="Cho S.-J."/>
            <person name="Edsinger-Gonzales E."/>
            <person name="Havlak P."/>
            <person name="Kuo D.-H."/>
            <person name="Larsson T."/>
            <person name="Lv J."/>
            <person name="Arendt D."/>
            <person name="Savage R."/>
            <person name="Osoegawa K."/>
            <person name="de Jong P."/>
            <person name="Lindberg D.R."/>
            <person name="Seaver E.C."/>
            <person name="Weisblat D.A."/>
            <person name="Putnam N.H."/>
            <person name="Grigoriev I.V."/>
            <person name="Rokhsar D.S."/>
        </authorList>
    </citation>
    <scope>NUCLEOTIDE SEQUENCE</scope>
</reference>
<accession>T1F7Y8</accession>
<reference evidence="2" key="3">
    <citation type="submission" date="2015-06" db="UniProtKB">
        <authorList>
            <consortium name="EnsemblMetazoa"/>
        </authorList>
    </citation>
    <scope>IDENTIFICATION</scope>
</reference>
<dbReference type="GeneID" id="20204937"/>